<dbReference type="OrthoDB" id="445461at2759"/>
<evidence type="ECO:0000256" key="2">
    <source>
        <dbReference type="SAM" id="MobiDB-lite"/>
    </source>
</evidence>
<accession>A0A7J6N2N4</accession>
<dbReference type="AlphaFoldDB" id="A0A7J6N2N4"/>
<protein>
    <submittedName>
        <fullName evidence="3">Uncharacterized protein</fullName>
    </submittedName>
</protein>
<proteinExistence type="predicted"/>
<organism evidence="3 4">
    <name type="scientific">Perkinsus chesapeaki</name>
    <name type="common">Clam parasite</name>
    <name type="synonym">Perkinsus andrewsi</name>
    <dbReference type="NCBI Taxonomy" id="330153"/>
    <lineage>
        <taxon>Eukaryota</taxon>
        <taxon>Sar</taxon>
        <taxon>Alveolata</taxon>
        <taxon>Perkinsozoa</taxon>
        <taxon>Perkinsea</taxon>
        <taxon>Perkinsida</taxon>
        <taxon>Perkinsidae</taxon>
        <taxon>Perkinsus</taxon>
    </lineage>
</organism>
<name>A0A7J6N2N4_PERCH</name>
<keyword evidence="1" id="KW-0175">Coiled coil</keyword>
<reference evidence="3 4" key="1">
    <citation type="submission" date="2020-04" db="EMBL/GenBank/DDBJ databases">
        <title>Perkinsus chesapeaki whole genome sequence.</title>
        <authorList>
            <person name="Bogema D.R."/>
        </authorList>
    </citation>
    <scope>NUCLEOTIDE SEQUENCE [LARGE SCALE GENOMIC DNA]</scope>
    <source>
        <strain evidence="3">ATCC PRA-425</strain>
    </source>
</reference>
<gene>
    <name evidence="3" type="ORF">FOL47_008028</name>
</gene>
<evidence type="ECO:0000313" key="3">
    <source>
        <dbReference type="EMBL" id="KAF4677924.1"/>
    </source>
</evidence>
<evidence type="ECO:0000256" key="1">
    <source>
        <dbReference type="SAM" id="Coils"/>
    </source>
</evidence>
<comment type="caution">
    <text evidence="3">The sequence shown here is derived from an EMBL/GenBank/DDBJ whole genome shotgun (WGS) entry which is preliminary data.</text>
</comment>
<sequence>MTAADLKRTSTSDAILASMSTGHLMWMATKDIYKKGEFICGVFDTGKTYSGEATAKELEQQSVDDSSAQDFGKIRFSLFSVDTSDLYSVEYSYGEFDQLFRFNAELMNPNKKKERSQRNQRLDLVSDGSGGLRLALQSAETSERPRFVKSSEGASKIPIGKLNYQGRAKLRESMVELDKKRTALIEQRDQERKERFLAKIAEEKRAAEEAAKLRERQIKEERDEKRAQQLRFYVIYRAAKRITKIDLMLITVFYKFEIEEQDLIEHPDRYEVIKRETRQNEIDEKRNGNIAVLRARRQANEKNIINAFFERQNKSDKEKKGKEEGIKKRAADRMKRDEDERREYENHMRDLDAKREAAWRRRDARLRDHAAAQNLKRQQALDTQCMRNKLLLERKVEAISGMNEERRRVFAEYIKEKGLLNKAKADLHEGMPIAEDHVAVQ</sequence>
<feature type="coiled-coil region" evidence="1">
    <location>
        <begin position="167"/>
        <end position="224"/>
    </location>
</feature>
<keyword evidence="4" id="KW-1185">Reference proteome</keyword>
<dbReference type="EMBL" id="JAAPAO010000005">
    <property type="protein sequence ID" value="KAF4677924.1"/>
    <property type="molecule type" value="Genomic_DNA"/>
</dbReference>
<feature type="region of interest" description="Disordered" evidence="2">
    <location>
        <begin position="312"/>
        <end position="339"/>
    </location>
</feature>
<dbReference type="Proteomes" id="UP000591131">
    <property type="component" value="Unassembled WGS sequence"/>
</dbReference>
<evidence type="ECO:0000313" key="4">
    <source>
        <dbReference type="Proteomes" id="UP000591131"/>
    </source>
</evidence>